<dbReference type="AlphaFoldDB" id="A0A543E9U0"/>
<proteinExistence type="predicted"/>
<protein>
    <submittedName>
        <fullName evidence="1">Uncharacterized protein</fullName>
    </submittedName>
</protein>
<comment type="caution">
    <text evidence="1">The sequence shown here is derived from an EMBL/GenBank/DDBJ whole genome shotgun (WGS) entry which is preliminary data.</text>
</comment>
<gene>
    <name evidence="1" type="ORF">FB551_4138</name>
</gene>
<organism evidence="1 2">
    <name type="scientific">Chryseobacterium aquifrigidense</name>
    <dbReference type="NCBI Taxonomy" id="558021"/>
    <lineage>
        <taxon>Bacteria</taxon>
        <taxon>Pseudomonadati</taxon>
        <taxon>Bacteroidota</taxon>
        <taxon>Flavobacteriia</taxon>
        <taxon>Flavobacteriales</taxon>
        <taxon>Weeksellaceae</taxon>
        <taxon>Chryseobacterium group</taxon>
        <taxon>Chryseobacterium</taxon>
    </lineage>
</organism>
<dbReference type="Proteomes" id="UP000316437">
    <property type="component" value="Unassembled WGS sequence"/>
</dbReference>
<sequence length="122" mass="14966">MEDHKHIFQLLANYIEDDPDNMVNFYDDAMNLIRGAAADKNIEFDGYFRERWEISADTIFEFDEEYFEDEDRRDLYVFLSALVDEVIFNYLHYVWHHVYHEELTEDIVERRILELREKGVKF</sequence>
<reference evidence="1 2" key="1">
    <citation type="submission" date="2019-06" db="EMBL/GenBank/DDBJ databases">
        <title>Sorghum-associated microbial communities from plants grown in Nebraska, USA.</title>
        <authorList>
            <person name="Schachtman D."/>
        </authorList>
    </citation>
    <scope>NUCLEOTIDE SEQUENCE [LARGE SCALE GENOMIC DNA]</scope>
    <source>
        <strain evidence="1 2">110</strain>
    </source>
</reference>
<evidence type="ECO:0000313" key="1">
    <source>
        <dbReference type="EMBL" id="TQM18357.1"/>
    </source>
</evidence>
<accession>A0A543E9U0</accession>
<name>A0A543E9U0_9FLAO</name>
<evidence type="ECO:0000313" key="2">
    <source>
        <dbReference type="Proteomes" id="UP000316437"/>
    </source>
</evidence>
<keyword evidence="2" id="KW-1185">Reference proteome</keyword>
<dbReference type="EMBL" id="VFPD01000003">
    <property type="protein sequence ID" value="TQM18357.1"/>
    <property type="molecule type" value="Genomic_DNA"/>
</dbReference>
<dbReference type="RefSeq" id="WP_142018711.1">
    <property type="nucleotide sequence ID" value="NZ_VFPD01000003.1"/>
</dbReference>